<name>A0AAD4MKQ3_9BILA</name>
<reference evidence="1" key="1">
    <citation type="submission" date="2022-01" db="EMBL/GenBank/DDBJ databases">
        <title>Genome Sequence Resource for Two Populations of Ditylenchus destructor, the Migratory Endoparasitic Phytonematode.</title>
        <authorList>
            <person name="Zhang H."/>
            <person name="Lin R."/>
            <person name="Xie B."/>
        </authorList>
    </citation>
    <scope>NUCLEOTIDE SEQUENCE</scope>
    <source>
        <strain evidence="1">BazhouSP</strain>
    </source>
</reference>
<protein>
    <submittedName>
        <fullName evidence="1">Uncharacterized protein</fullName>
    </submittedName>
</protein>
<comment type="caution">
    <text evidence="1">The sequence shown here is derived from an EMBL/GenBank/DDBJ whole genome shotgun (WGS) entry which is preliminary data.</text>
</comment>
<dbReference type="Proteomes" id="UP001201812">
    <property type="component" value="Unassembled WGS sequence"/>
</dbReference>
<keyword evidence="2" id="KW-1185">Reference proteome</keyword>
<dbReference type="AlphaFoldDB" id="A0AAD4MKQ3"/>
<evidence type="ECO:0000313" key="1">
    <source>
        <dbReference type="EMBL" id="KAI1697093.1"/>
    </source>
</evidence>
<gene>
    <name evidence="1" type="ORF">DdX_18688</name>
</gene>
<dbReference type="EMBL" id="JAKKPZ010000287">
    <property type="protein sequence ID" value="KAI1697093.1"/>
    <property type="molecule type" value="Genomic_DNA"/>
</dbReference>
<accession>A0AAD4MKQ3</accession>
<organism evidence="1 2">
    <name type="scientific">Ditylenchus destructor</name>
    <dbReference type="NCBI Taxonomy" id="166010"/>
    <lineage>
        <taxon>Eukaryota</taxon>
        <taxon>Metazoa</taxon>
        <taxon>Ecdysozoa</taxon>
        <taxon>Nematoda</taxon>
        <taxon>Chromadorea</taxon>
        <taxon>Rhabditida</taxon>
        <taxon>Tylenchina</taxon>
        <taxon>Tylenchomorpha</taxon>
        <taxon>Sphaerularioidea</taxon>
        <taxon>Anguinidae</taxon>
        <taxon>Anguininae</taxon>
        <taxon>Ditylenchus</taxon>
    </lineage>
</organism>
<proteinExistence type="predicted"/>
<sequence length="84" mass="9327">MEIRGYRRGGMRALCSLSFQGRRSGALRTSDHEVVGFQVIQNSPRSVTGQIQDLADFRKPYLPLVAIFASDTGTNRLGWPRGSD</sequence>
<evidence type="ECO:0000313" key="2">
    <source>
        <dbReference type="Proteomes" id="UP001201812"/>
    </source>
</evidence>